<dbReference type="Pfam" id="PF02746">
    <property type="entry name" value="MR_MLE_N"/>
    <property type="match status" value="1"/>
</dbReference>
<dbReference type="AlphaFoldDB" id="A0A917AEI3"/>
<dbReference type="GO" id="GO:0000287">
    <property type="term" value="F:magnesium ion binding"/>
    <property type="evidence" value="ECO:0007669"/>
    <property type="project" value="TreeGrafter"/>
</dbReference>
<dbReference type="RefSeq" id="WP_095596018.1">
    <property type="nucleotide sequence ID" value="NZ_BMKN01000001.1"/>
</dbReference>
<dbReference type="OrthoDB" id="9802699at2"/>
<evidence type="ECO:0000313" key="7">
    <source>
        <dbReference type="Proteomes" id="UP000606730"/>
    </source>
</evidence>
<proteinExistence type="predicted"/>
<dbReference type="InterPro" id="IPR013341">
    <property type="entry name" value="Mandelate_racemase_N_dom"/>
</dbReference>
<accession>A0A917AEI3</accession>
<dbReference type="InterPro" id="IPR029065">
    <property type="entry name" value="Enolase_C-like"/>
</dbReference>
<evidence type="ECO:0000256" key="3">
    <source>
        <dbReference type="ARBA" id="ARBA00022842"/>
    </source>
</evidence>
<dbReference type="InterPro" id="IPR046945">
    <property type="entry name" value="RHMD-like"/>
</dbReference>
<feature type="domain" description="Mandelate racemase/muconate lactonizing enzyme C-terminal" evidence="5">
    <location>
        <begin position="140"/>
        <end position="238"/>
    </location>
</feature>
<evidence type="ECO:0000256" key="2">
    <source>
        <dbReference type="ARBA" id="ARBA00022723"/>
    </source>
</evidence>
<dbReference type="Gene3D" id="3.30.390.10">
    <property type="entry name" value="Enolase-like, N-terminal domain"/>
    <property type="match status" value="1"/>
</dbReference>
<feature type="region of interest" description="Disordered" evidence="4">
    <location>
        <begin position="1"/>
        <end position="22"/>
    </location>
</feature>
<keyword evidence="7" id="KW-1185">Reference proteome</keyword>
<keyword evidence="3" id="KW-0460">Magnesium</keyword>
<dbReference type="SUPFAM" id="SSF51604">
    <property type="entry name" value="Enolase C-terminal domain-like"/>
    <property type="match status" value="1"/>
</dbReference>
<reference evidence="6" key="1">
    <citation type="journal article" date="2014" name="Int. J. Syst. Evol. Microbiol.">
        <title>Complete genome sequence of Corynebacterium casei LMG S-19264T (=DSM 44701T), isolated from a smear-ripened cheese.</title>
        <authorList>
            <consortium name="US DOE Joint Genome Institute (JGI-PGF)"/>
            <person name="Walter F."/>
            <person name="Albersmeier A."/>
            <person name="Kalinowski J."/>
            <person name="Ruckert C."/>
        </authorList>
    </citation>
    <scope>NUCLEOTIDE SEQUENCE</scope>
    <source>
        <strain evidence="6">CGMCC 1.16012</strain>
    </source>
</reference>
<dbReference type="InterPro" id="IPR036849">
    <property type="entry name" value="Enolase-like_C_sf"/>
</dbReference>
<evidence type="ECO:0000256" key="1">
    <source>
        <dbReference type="ARBA" id="ARBA00001946"/>
    </source>
</evidence>
<protein>
    <submittedName>
        <fullName evidence="6">Mandelate racemase</fullName>
    </submittedName>
</protein>
<dbReference type="PANTHER" id="PTHR13794:SF58">
    <property type="entry name" value="MITOCHONDRIAL ENOLASE SUPERFAMILY MEMBER 1"/>
    <property type="match status" value="1"/>
</dbReference>
<evidence type="ECO:0000259" key="5">
    <source>
        <dbReference type="SMART" id="SM00922"/>
    </source>
</evidence>
<dbReference type="SMART" id="SM00922">
    <property type="entry name" value="MR_MLE"/>
    <property type="match status" value="1"/>
</dbReference>
<dbReference type="SFLD" id="SFLDS00001">
    <property type="entry name" value="Enolase"/>
    <property type="match status" value="1"/>
</dbReference>
<dbReference type="InterPro" id="IPR013342">
    <property type="entry name" value="Mandelate_racemase_C"/>
</dbReference>
<evidence type="ECO:0000313" key="6">
    <source>
        <dbReference type="EMBL" id="GGE45544.1"/>
    </source>
</evidence>
<keyword evidence="2" id="KW-0479">Metal-binding</keyword>
<dbReference type="InterPro" id="IPR029017">
    <property type="entry name" value="Enolase-like_N"/>
</dbReference>
<dbReference type="Pfam" id="PF13378">
    <property type="entry name" value="MR_MLE_C"/>
    <property type="match status" value="1"/>
</dbReference>
<dbReference type="SUPFAM" id="SSF54826">
    <property type="entry name" value="Enolase N-terminal domain-like"/>
    <property type="match status" value="1"/>
</dbReference>
<sequence>MAASWQVEATVHSPKPMKGDPSAYSGSDSFTFVRLRLRDLDGVEGNGFSGRFLAPEVAHFLNRALPEILAEGVEDPVTVMAHRFNPRNMGGVVISALSALEIALTDLRAKRAGQSVAAHLGGARAAAPFHVTCGFPELSTEVLAEVCRKEVASGALGVKVLVAARGRSVAEDLARLQAVRQAIGEEAELIADANCRMDLEAALRFVDGARHLNLAWLEEPVIGNDIAALSRLAAEGIPIGAGQMEQSAARFEAFSEAGVKMIQPNAVFLGGFKAAIDAAQDAVDRRISISMAGGWEIVNLHWICGAFTTGAVELHRAQVRIVRLLMADPPMLSAGKIAVPNRPGLGLEPNERLLRECRIG</sequence>
<comment type="cofactor">
    <cofactor evidence="1">
        <name>Mg(2+)</name>
        <dbReference type="ChEBI" id="CHEBI:18420"/>
    </cofactor>
</comment>
<dbReference type="EMBL" id="BMKN01000001">
    <property type="protein sequence ID" value="GGE45544.1"/>
    <property type="molecule type" value="Genomic_DNA"/>
</dbReference>
<reference evidence="6" key="2">
    <citation type="submission" date="2020-09" db="EMBL/GenBank/DDBJ databases">
        <authorList>
            <person name="Sun Q."/>
            <person name="Zhou Y."/>
        </authorList>
    </citation>
    <scope>NUCLEOTIDE SEQUENCE</scope>
    <source>
        <strain evidence="6">CGMCC 1.16012</strain>
    </source>
</reference>
<name>A0A917AEI3_9RHOB</name>
<dbReference type="PANTHER" id="PTHR13794">
    <property type="entry name" value="ENOLASE SUPERFAMILY, MANDELATE RACEMASE"/>
    <property type="match status" value="1"/>
</dbReference>
<dbReference type="GO" id="GO:0016052">
    <property type="term" value="P:carbohydrate catabolic process"/>
    <property type="evidence" value="ECO:0007669"/>
    <property type="project" value="TreeGrafter"/>
</dbReference>
<dbReference type="GO" id="GO:0016836">
    <property type="term" value="F:hydro-lyase activity"/>
    <property type="evidence" value="ECO:0007669"/>
    <property type="project" value="TreeGrafter"/>
</dbReference>
<dbReference type="Proteomes" id="UP000606730">
    <property type="component" value="Unassembled WGS sequence"/>
</dbReference>
<gene>
    <name evidence="6" type="ORF">GCM10011517_11440</name>
</gene>
<dbReference type="Gene3D" id="3.20.20.120">
    <property type="entry name" value="Enolase-like C-terminal domain"/>
    <property type="match status" value="1"/>
</dbReference>
<evidence type="ECO:0000256" key="4">
    <source>
        <dbReference type="SAM" id="MobiDB-lite"/>
    </source>
</evidence>
<comment type="caution">
    <text evidence="6">The sequence shown here is derived from an EMBL/GenBank/DDBJ whole genome shotgun (WGS) entry which is preliminary data.</text>
</comment>
<organism evidence="6 7">
    <name type="scientific">Actibacterium pelagium</name>
    <dbReference type="NCBI Taxonomy" id="2029103"/>
    <lineage>
        <taxon>Bacteria</taxon>
        <taxon>Pseudomonadati</taxon>
        <taxon>Pseudomonadota</taxon>
        <taxon>Alphaproteobacteria</taxon>
        <taxon>Rhodobacterales</taxon>
        <taxon>Roseobacteraceae</taxon>
        <taxon>Actibacterium</taxon>
    </lineage>
</organism>